<evidence type="ECO:0000313" key="5">
    <source>
        <dbReference type="Proteomes" id="UP001165289"/>
    </source>
</evidence>
<dbReference type="SUPFAM" id="SSF49599">
    <property type="entry name" value="TRAF domain-like"/>
    <property type="match status" value="1"/>
</dbReference>
<dbReference type="InterPro" id="IPR013083">
    <property type="entry name" value="Znf_RING/FYVE/PHD"/>
</dbReference>
<dbReference type="AlphaFoldDB" id="A0AAV7KE15"/>
<evidence type="ECO:0000313" key="4">
    <source>
        <dbReference type="EMBL" id="KAI6658960.1"/>
    </source>
</evidence>
<dbReference type="Gene3D" id="3.30.40.10">
    <property type="entry name" value="Zinc/RING finger domain, C3HC4 (zinc finger)"/>
    <property type="match status" value="1"/>
</dbReference>
<evidence type="ECO:0008006" key="6">
    <source>
        <dbReference type="Google" id="ProtNLM"/>
    </source>
</evidence>
<keyword evidence="5" id="KW-1185">Reference proteome</keyword>
<feature type="coiled-coil region" evidence="1">
    <location>
        <begin position="301"/>
        <end position="335"/>
    </location>
</feature>
<evidence type="ECO:0000256" key="1">
    <source>
        <dbReference type="SAM" id="Coils"/>
    </source>
</evidence>
<dbReference type="EMBL" id="JAKMXF010000066">
    <property type="protein sequence ID" value="KAI6658960.1"/>
    <property type="molecule type" value="Genomic_DNA"/>
</dbReference>
<name>A0AAV7KE15_9METZ</name>
<protein>
    <recommendedName>
        <fullName evidence="6">TRAF-type domain-containing protein</fullName>
    </recommendedName>
</protein>
<keyword evidence="3" id="KW-0812">Transmembrane</keyword>
<organism evidence="4 5">
    <name type="scientific">Oopsacas minuta</name>
    <dbReference type="NCBI Taxonomy" id="111878"/>
    <lineage>
        <taxon>Eukaryota</taxon>
        <taxon>Metazoa</taxon>
        <taxon>Porifera</taxon>
        <taxon>Hexactinellida</taxon>
        <taxon>Hexasterophora</taxon>
        <taxon>Lyssacinosida</taxon>
        <taxon>Leucopsacidae</taxon>
        <taxon>Oopsacas</taxon>
    </lineage>
</organism>
<evidence type="ECO:0000256" key="3">
    <source>
        <dbReference type="SAM" id="Phobius"/>
    </source>
</evidence>
<evidence type="ECO:0000256" key="2">
    <source>
        <dbReference type="SAM" id="MobiDB-lite"/>
    </source>
</evidence>
<dbReference type="Proteomes" id="UP001165289">
    <property type="component" value="Unassembled WGS sequence"/>
</dbReference>
<accession>A0AAV7KE15</accession>
<reference evidence="4 5" key="1">
    <citation type="journal article" date="2023" name="BMC Biol.">
        <title>The compact genome of the sponge Oopsacas minuta (Hexactinellida) is lacking key metazoan core genes.</title>
        <authorList>
            <person name="Santini S."/>
            <person name="Schenkelaars Q."/>
            <person name="Jourda C."/>
            <person name="Duchesne M."/>
            <person name="Belahbib H."/>
            <person name="Rocher C."/>
            <person name="Selva M."/>
            <person name="Riesgo A."/>
            <person name="Vervoort M."/>
            <person name="Leys S.P."/>
            <person name="Kodjabachian L."/>
            <person name="Le Bivic A."/>
            <person name="Borchiellini C."/>
            <person name="Claverie J.M."/>
            <person name="Renard E."/>
        </authorList>
    </citation>
    <scope>NUCLEOTIDE SEQUENCE [LARGE SCALE GENOMIC DNA]</scope>
    <source>
        <strain evidence="4">SPO-2</strain>
    </source>
</reference>
<gene>
    <name evidence="4" type="ORF">LOD99_14636</name>
</gene>
<feature type="transmembrane region" description="Helical" evidence="3">
    <location>
        <begin position="220"/>
        <end position="239"/>
    </location>
</feature>
<keyword evidence="3" id="KW-1133">Transmembrane helix</keyword>
<feature type="coiled-coil region" evidence="1">
    <location>
        <begin position="167"/>
        <end position="201"/>
    </location>
</feature>
<comment type="caution">
    <text evidence="4">The sequence shown here is derived from an EMBL/GenBank/DDBJ whole genome shotgun (WGS) entry which is preliminary data.</text>
</comment>
<keyword evidence="1" id="KW-0175">Coiled coil</keyword>
<feature type="region of interest" description="Disordered" evidence="2">
    <location>
        <begin position="256"/>
        <end position="277"/>
    </location>
</feature>
<proteinExistence type="predicted"/>
<sequence>MAEREPVTPDSISTLIYVDMRGETGGYRTDLLKEQISKNMRKFIICSKCDGISKEPKFTESKTFCTNCTEGRGGEVDGRVDEFVRELKCRCPLSIRDHQKECPFRIQVCDYCKEDVRANKANEHIRLCQHNPDGVITCPYMEVGCDTFEIARKNLETHITQNMISHQKLLLRELNQLRTGNQQLRSENKQLSDKIDKKEFETTNKQTNLSRNDTNNNRCLWILLTLVIMGIAILIPLLLMERDRIHQNELSIQSHEQSIQSHEQSIQSNKQSIQSTKQSIESNKQSILSNELKQIELSEDNKLLAEKLGTANTKIENLEIQITKKDSELESVKSILFSYTPLPLPTGQLE</sequence>
<keyword evidence="3" id="KW-0472">Membrane</keyword>